<dbReference type="InterPro" id="IPR028357">
    <property type="entry name" value="UDPglc_DH_bac"/>
</dbReference>
<dbReference type="Pfam" id="PF00984">
    <property type="entry name" value="UDPG_MGDP_dh"/>
    <property type="match status" value="1"/>
</dbReference>
<sequence>MKVCVIGSGYVGLVTGACLADFGNQVVCVDKDKKKVCNLKRAEIDFYELGLQEMVKRNIKAKRLSFVTDLPAGVKFANIIFIAVGTPPQPDGKADLSALEAVVEGVAHTLKKTKSFRVLVLKSTVPVGTGDKVVGMLRKNGVKSKYFEVVSNPEFLREGKSVYDFLHPDRIIVGTGSNKTANIISELYRPLNARIVFMDRRSAELTKYAANAFLANKISFINEVANICERLNADVKQVAEGMGFDKRIGSQFLRAGIGYGGSCLSKDVAALTFLSQQSGYEPAMLKSVNLVNLNQRKLFGQLILQVLQGVKGKTIGIWGLSFKPQTDDLRDAPSLTIIDSLLRAGAKIRAYDPMTNNKAQGIMPNIEYCDSPYDVAKGCEAIVVITEWNEFREVDLERVKRVMKKPIIIDGRNIYDPKLVRSFGLKYYCVGRNNK</sequence>
<feature type="binding site" evidence="11">
    <location>
        <position position="158"/>
    </location>
    <ligand>
        <name>NAD(+)</name>
        <dbReference type="ChEBI" id="CHEBI:57540"/>
    </ligand>
</feature>
<dbReference type="Gene3D" id="1.20.5.100">
    <property type="entry name" value="Cytochrome c1, transmembrane anchor, C-terminal"/>
    <property type="match status" value="1"/>
</dbReference>
<feature type="binding site" evidence="11">
    <location>
        <position position="30"/>
    </location>
    <ligand>
        <name>NAD(+)</name>
        <dbReference type="ChEBI" id="CHEBI:57540"/>
    </ligand>
</feature>
<proteinExistence type="inferred from homology"/>
<comment type="pathway">
    <text evidence="1">Nucleotide-sugar biosynthesis; UDP-alpha-D-glucuronate biosynthesis; UDP-alpha-D-glucuronate from UDP-alpha-D-glucose: step 1/1.</text>
</comment>
<dbReference type="FunFam" id="1.20.5.100:FF:000001">
    <property type="entry name" value="UDP-glucose 6-dehydrogenase"/>
    <property type="match status" value="1"/>
</dbReference>
<evidence type="ECO:0000256" key="8">
    <source>
        <dbReference type="PIRNR" id="PIRNR000124"/>
    </source>
</evidence>
<dbReference type="GO" id="GO:0000271">
    <property type="term" value="P:polysaccharide biosynthetic process"/>
    <property type="evidence" value="ECO:0007669"/>
    <property type="project" value="InterPro"/>
</dbReference>
<dbReference type="PIRSF" id="PIRSF000124">
    <property type="entry name" value="UDPglc_GDPman_dh"/>
    <property type="match status" value="1"/>
</dbReference>
<dbReference type="SUPFAM" id="SSF52413">
    <property type="entry name" value="UDP-glucose/GDP-mannose dehydrogenase C-terminal domain"/>
    <property type="match status" value="1"/>
</dbReference>
<name>A0A1F4TM46_UNCSA</name>
<dbReference type="PANTHER" id="PTHR43750:SF3">
    <property type="entry name" value="UDP-GLUCOSE 6-DEHYDROGENASE TUAD"/>
    <property type="match status" value="1"/>
</dbReference>
<comment type="catalytic activity">
    <reaction evidence="6 8">
        <text>UDP-alpha-D-glucose + 2 NAD(+) + H2O = UDP-alpha-D-glucuronate + 2 NADH + 3 H(+)</text>
        <dbReference type="Rhea" id="RHEA:23596"/>
        <dbReference type="ChEBI" id="CHEBI:15377"/>
        <dbReference type="ChEBI" id="CHEBI:15378"/>
        <dbReference type="ChEBI" id="CHEBI:57540"/>
        <dbReference type="ChEBI" id="CHEBI:57945"/>
        <dbReference type="ChEBI" id="CHEBI:58052"/>
        <dbReference type="ChEBI" id="CHEBI:58885"/>
        <dbReference type="EC" id="1.1.1.22"/>
    </reaction>
</comment>
<feature type="binding site" evidence="11">
    <location>
        <position position="35"/>
    </location>
    <ligand>
        <name>NAD(+)</name>
        <dbReference type="ChEBI" id="CHEBI:57540"/>
    </ligand>
</feature>
<dbReference type="GO" id="GO:0003979">
    <property type="term" value="F:UDP-glucose 6-dehydrogenase activity"/>
    <property type="evidence" value="ECO:0007669"/>
    <property type="project" value="UniProtKB-EC"/>
</dbReference>
<feature type="binding site" evidence="10">
    <location>
        <begin position="155"/>
        <end position="158"/>
    </location>
    <ligand>
        <name>substrate</name>
    </ligand>
</feature>
<comment type="caution">
    <text evidence="13">The sequence shown here is derived from an EMBL/GenBank/DDBJ whole genome shotgun (WGS) entry which is preliminary data.</text>
</comment>
<dbReference type="InterPro" id="IPR036291">
    <property type="entry name" value="NAD(P)-bd_dom_sf"/>
</dbReference>
<dbReference type="AlphaFoldDB" id="A0A1F4TM46"/>
<dbReference type="SUPFAM" id="SSF48179">
    <property type="entry name" value="6-phosphogluconate dehydrogenase C-terminal domain-like"/>
    <property type="match status" value="1"/>
</dbReference>
<dbReference type="InterPro" id="IPR036220">
    <property type="entry name" value="UDP-Glc/GDP-Man_DH_C_sf"/>
</dbReference>
<evidence type="ECO:0000256" key="9">
    <source>
        <dbReference type="PIRSR" id="PIRSR500134-1"/>
    </source>
</evidence>
<comment type="similarity">
    <text evidence="2 8">Belongs to the UDP-glucose/GDP-mannose dehydrogenase family.</text>
</comment>
<feature type="binding site" evidence="11">
    <location>
        <position position="330"/>
    </location>
    <ligand>
        <name>NAD(+)</name>
        <dbReference type="ChEBI" id="CHEBI:57540"/>
    </ligand>
</feature>
<feature type="binding site" evidence="11">
    <location>
        <position position="86"/>
    </location>
    <ligand>
        <name>NAD(+)</name>
        <dbReference type="ChEBI" id="CHEBI:57540"/>
    </ligand>
</feature>
<gene>
    <name evidence="13" type="ORF">A2462_01740</name>
</gene>
<dbReference type="GO" id="GO:0051287">
    <property type="term" value="F:NAD binding"/>
    <property type="evidence" value="ECO:0007669"/>
    <property type="project" value="InterPro"/>
</dbReference>
<dbReference type="SMART" id="SM00984">
    <property type="entry name" value="UDPG_MGDP_dh_C"/>
    <property type="match status" value="1"/>
</dbReference>
<dbReference type="Gene3D" id="3.40.50.720">
    <property type="entry name" value="NAD(P)-binding Rossmann-like Domain"/>
    <property type="match status" value="2"/>
</dbReference>
<dbReference type="PROSITE" id="PS51257">
    <property type="entry name" value="PROKAR_LIPOPROTEIN"/>
    <property type="match status" value="1"/>
</dbReference>
<feature type="binding site" evidence="10">
    <location>
        <position position="207"/>
    </location>
    <ligand>
        <name>substrate</name>
    </ligand>
</feature>
<dbReference type="UniPathway" id="UPA00038">
    <property type="reaction ID" value="UER00491"/>
</dbReference>
<evidence type="ECO:0000256" key="1">
    <source>
        <dbReference type="ARBA" id="ARBA00004701"/>
    </source>
</evidence>
<dbReference type="InterPro" id="IPR014027">
    <property type="entry name" value="UDP-Glc/GDP-Man_DH_C"/>
</dbReference>
<feature type="binding site" evidence="10">
    <location>
        <position position="323"/>
    </location>
    <ligand>
        <name>substrate</name>
    </ligand>
</feature>
<dbReference type="InterPro" id="IPR017476">
    <property type="entry name" value="UDP-Glc/GDP-Man"/>
</dbReference>
<evidence type="ECO:0000259" key="12">
    <source>
        <dbReference type="SMART" id="SM00984"/>
    </source>
</evidence>
<evidence type="ECO:0000256" key="11">
    <source>
        <dbReference type="PIRSR" id="PIRSR500134-3"/>
    </source>
</evidence>
<comment type="function">
    <text evidence="7">Catalyzes the conversion of UDP-glucose into UDP-glucuronate, one of the precursors of teichuronic acid.</text>
</comment>
<dbReference type="InterPro" id="IPR014026">
    <property type="entry name" value="UDP-Glc/GDP-Man_DH_dimer"/>
</dbReference>
<dbReference type="InterPro" id="IPR001732">
    <property type="entry name" value="UDP-Glc/GDP-Man_DH_N"/>
</dbReference>
<evidence type="ECO:0000256" key="10">
    <source>
        <dbReference type="PIRSR" id="PIRSR500134-2"/>
    </source>
</evidence>
<evidence type="ECO:0000256" key="4">
    <source>
        <dbReference type="ARBA" id="ARBA00023002"/>
    </source>
</evidence>
<feature type="binding site" evidence="11">
    <location>
        <position position="124"/>
    </location>
    <ligand>
        <name>NAD(+)</name>
        <dbReference type="ChEBI" id="CHEBI:57540"/>
    </ligand>
</feature>
<evidence type="ECO:0000256" key="5">
    <source>
        <dbReference type="ARBA" id="ARBA00023027"/>
    </source>
</evidence>
<evidence type="ECO:0000256" key="7">
    <source>
        <dbReference type="ARBA" id="ARBA00053241"/>
    </source>
</evidence>
<accession>A0A1F4TM46</accession>
<evidence type="ECO:0000313" key="14">
    <source>
        <dbReference type="Proteomes" id="UP000177309"/>
    </source>
</evidence>
<dbReference type="EMBL" id="MEUI01000027">
    <property type="protein sequence ID" value="OGC33802.1"/>
    <property type="molecule type" value="Genomic_DNA"/>
</dbReference>
<keyword evidence="4 8" id="KW-0560">Oxidoreductase</keyword>
<protein>
    <recommendedName>
        <fullName evidence="3 8">UDP-glucose 6-dehydrogenase</fullName>
        <ecNumber evidence="3 8">1.1.1.22</ecNumber>
    </recommendedName>
</protein>
<evidence type="ECO:0000256" key="2">
    <source>
        <dbReference type="ARBA" id="ARBA00006601"/>
    </source>
</evidence>
<reference evidence="13 14" key="1">
    <citation type="journal article" date="2016" name="Nat. Commun.">
        <title>Thousands of microbial genomes shed light on interconnected biogeochemical processes in an aquifer system.</title>
        <authorList>
            <person name="Anantharaman K."/>
            <person name="Brown C.T."/>
            <person name="Hug L.A."/>
            <person name="Sharon I."/>
            <person name="Castelle C.J."/>
            <person name="Probst A.J."/>
            <person name="Thomas B.C."/>
            <person name="Singh A."/>
            <person name="Wilkins M.J."/>
            <person name="Karaoz U."/>
            <person name="Brodie E.L."/>
            <person name="Williams K.H."/>
            <person name="Hubbard S.S."/>
            <person name="Banfield J.F."/>
        </authorList>
    </citation>
    <scope>NUCLEOTIDE SEQUENCE [LARGE SCALE GENOMIC DNA]</scope>
</reference>
<dbReference type="Pfam" id="PF03721">
    <property type="entry name" value="UDPG_MGDP_dh_N"/>
    <property type="match status" value="1"/>
</dbReference>
<feature type="domain" description="UDP-glucose/GDP-mannose dehydrogenase C-terminal" evidence="12">
    <location>
        <begin position="316"/>
        <end position="417"/>
    </location>
</feature>
<evidence type="ECO:0000313" key="13">
    <source>
        <dbReference type="EMBL" id="OGC33802.1"/>
    </source>
</evidence>
<dbReference type="PANTHER" id="PTHR43750">
    <property type="entry name" value="UDP-GLUCOSE 6-DEHYDROGENASE TUAD"/>
    <property type="match status" value="1"/>
</dbReference>
<organism evidence="13 14">
    <name type="scientific">candidate division WOR-1 bacterium RIFOXYC2_FULL_41_25</name>
    <dbReference type="NCBI Taxonomy" id="1802586"/>
    <lineage>
        <taxon>Bacteria</taxon>
        <taxon>Bacillati</taxon>
        <taxon>Saganbacteria</taxon>
    </lineage>
</organism>
<dbReference type="PIRSF" id="PIRSF500134">
    <property type="entry name" value="UDPglc_DH_bac"/>
    <property type="match status" value="1"/>
</dbReference>
<feature type="active site" description="Nucleophile" evidence="9">
    <location>
        <position position="263"/>
    </location>
</feature>
<dbReference type="NCBIfam" id="TIGR03026">
    <property type="entry name" value="NDP-sugDHase"/>
    <property type="match status" value="1"/>
</dbReference>
<dbReference type="Proteomes" id="UP000177309">
    <property type="component" value="Unassembled WGS sequence"/>
</dbReference>
<feature type="binding site" evidence="11">
    <location>
        <position position="266"/>
    </location>
    <ligand>
        <name>NAD(+)</name>
        <dbReference type="ChEBI" id="CHEBI:57540"/>
    </ligand>
</feature>
<dbReference type="SUPFAM" id="SSF51735">
    <property type="entry name" value="NAD(P)-binding Rossmann-fold domains"/>
    <property type="match status" value="1"/>
</dbReference>
<dbReference type="EC" id="1.1.1.22" evidence="3 8"/>
<keyword evidence="5 8" id="KW-0520">NAD</keyword>
<dbReference type="InterPro" id="IPR008927">
    <property type="entry name" value="6-PGluconate_DH-like_C_sf"/>
</dbReference>
<evidence type="ECO:0000256" key="6">
    <source>
        <dbReference type="ARBA" id="ARBA00047473"/>
    </source>
</evidence>
<feature type="binding site" evidence="10">
    <location>
        <begin position="252"/>
        <end position="256"/>
    </location>
    <ligand>
        <name>substrate</name>
    </ligand>
</feature>
<dbReference type="Pfam" id="PF03720">
    <property type="entry name" value="UDPG_MGDP_dh_C"/>
    <property type="match status" value="1"/>
</dbReference>
<feature type="binding site" evidence="10">
    <location>
        <position position="260"/>
    </location>
    <ligand>
        <name>substrate</name>
    </ligand>
</feature>
<dbReference type="GO" id="GO:0006065">
    <property type="term" value="P:UDP-glucuronate biosynthetic process"/>
    <property type="evidence" value="ECO:0007669"/>
    <property type="project" value="UniProtKB-UniPathway"/>
</dbReference>
<evidence type="ECO:0000256" key="3">
    <source>
        <dbReference type="ARBA" id="ARBA00012954"/>
    </source>
</evidence>